<keyword evidence="4" id="KW-0812">Transmembrane</keyword>
<keyword evidence="3" id="KW-0809">Transit peptide</keyword>
<dbReference type="Proteomes" id="UP000317650">
    <property type="component" value="Unassembled WGS sequence"/>
</dbReference>
<dbReference type="STRING" id="52838.A0A4S8I5U3"/>
<dbReference type="AlphaFoldDB" id="A0A4S8I5U3"/>
<dbReference type="InterPro" id="IPR038538">
    <property type="entry name" value="MTERF_sf"/>
</dbReference>
<keyword evidence="4" id="KW-1133">Transmembrane helix</keyword>
<evidence type="ECO:0000256" key="3">
    <source>
        <dbReference type="ARBA" id="ARBA00022946"/>
    </source>
</evidence>
<organism evidence="5 6">
    <name type="scientific">Musa balbisiana</name>
    <name type="common">Banana</name>
    <dbReference type="NCBI Taxonomy" id="52838"/>
    <lineage>
        <taxon>Eukaryota</taxon>
        <taxon>Viridiplantae</taxon>
        <taxon>Streptophyta</taxon>
        <taxon>Embryophyta</taxon>
        <taxon>Tracheophyta</taxon>
        <taxon>Spermatophyta</taxon>
        <taxon>Magnoliopsida</taxon>
        <taxon>Liliopsida</taxon>
        <taxon>Zingiberales</taxon>
        <taxon>Musaceae</taxon>
        <taxon>Musa</taxon>
    </lineage>
</organism>
<sequence>MVSEEMFEAKAELMRSFGWSESEFSSAARKAPTFLCMSLDMMRRKMEFFINVVGYTPSFIASQPTILLYSLQKRVIPRFRVLEMLNTKGLWTRRGKFFNYVQLSNKKFREKIVLPYKEKVPELLDILRAGECEGK</sequence>
<dbReference type="GO" id="GO:0003676">
    <property type="term" value="F:nucleic acid binding"/>
    <property type="evidence" value="ECO:0007669"/>
    <property type="project" value="InterPro"/>
</dbReference>
<comment type="caution">
    <text evidence="5">The sequence shown here is derived from an EMBL/GenBank/DDBJ whole genome shotgun (WGS) entry which is preliminary data.</text>
</comment>
<dbReference type="SMART" id="SM00733">
    <property type="entry name" value="Mterf"/>
    <property type="match status" value="2"/>
</dbReference>
<accession>A0A4S8I5U3</accession>
<keyword evidence="4" id="KW-0472">Membrane</keyword>
<evidence type="ECO:0000256" key="1">
    <source>
        <dbReference type="ARBA" id="ARBA00007692"/>
    </source>
</evidence>
<name>A0A4S8I5U3_MUSBA</name>
<keyword evidence="2" id="KW-0804">Transcription</keyword>
<dbReference type="Gene3D" id="1.25.70.10">
    <property type="entry name" value="Transcription termination factor 3, mitochondrial"/>
    <property type="match status" value="1"/>
</dbReference>
<comment type="similarity">
    <text evidence="1">Belongs to the mTERF family.</text>
</comment>
<dbReference type="GO" id="GO:0006353">
    <property type="term" value="P:DNA-templated transcription termination"/>
    <property type="evidence" value="ECO:0007669"/>
    <property type="project" value="UniProtKB-KW"/>
</dbReference>
<gene>
    <name evidence="5" type="ORF">C4D60_Mb00t08850</name>
</gene>
<dbReference type="InterPro" id="IPR003690">
    <property type="entry name" value="MTERF"/>
</dbReference>
<keyword evidence="2" id="KW-0805">Transcription regulation</keyword>
<dbReference type="PANTHER" id="PTHR13068">
    <property type="entry name" value="CGI-12 PROTEIN-RELATED"/>
    <property type="match status" value="1"/>
</dbReference>
<proteinExistence type="inferred from homology"/>
<evidence type="ECO:0000313" key="6">
    <source>
        <dbReference type="Proteomes" id="UP000317650"/>
    </source>
</evidence>
<keyword evidence="2" id="KW-0806">Transcription termination</keyword>
<dbReference type="PANTHER" id="PTHR13068:SF242">
    <property type="entry name" value="OS04G0637500 PROTEIN"/>
    <property type="match status" value="1"/>
</dbReference>
<keyword evidence="6" id="KW-1185">Reference proteome</keyword>
<dbReference type="Pfam" id="PF02536">
    <property type="entry name" value="mTERF"/>
    <property type="match status" value="1"/>
</dbReference>
<evidence type="ECO:0000313" key="5">
    <source>
        <dbReference type="EMBL" id="THU42899.1"/>
    </source>
</evidence>
<evidence type="ECO:0000256" key="2">
    <source>
        <dbReference type="ARBA" id="ARBA00022472"/>
    </source>
</evidence>
<reference evidence="5 6" key="1">
    <citation type="journal article" date="2019" name="Nat. Plants">
        <title>Genome sequencing of Musa balbisiana reveals subgenome evolution and function divergence in polyploid bananas.</title>
        <authorList>
            <person name="Yao X."/>
        </authorList>
    </citation>
    <scope>NUCLEOTIDE SEQUENCE [LARGE SCALE GENOMIC DNA]</scope>
    <source>
        <strain evidence="6">cv. DH-PKW</strain>
        <tissue evidence="5">Leaves</tissue>
    </source>
</reference>
<protein>
    <submittedName>
        <fullName evidence="5">Uncharacterized protein</fullName>
    </submittedName>
</protein>
<feature type="transmembrane region" description="Helical" evidence="4">
    <location>
        <begin position="48"/>
        <end position="71"/>
    </location>
</feature>
<evidence type="ECO:0000256" key="4">
    <source>
        <dbReference type="SAM" id="Phobius"/>
    </source>
</evidence>
<dbReference type="EMBL" id="PYDT01000267">
    <property type="protein sequence ID" value="THU42899.1"/>
    <property type="molecule type" value="Genomic_DNA"/>
</dbReference>